<sequence length="350" mass="38063">MDNAKIHHNTLGRSGRYMIHASSWSEILCQSSSTHTSTIADERLQTGQDFDMLESFDLTLSLDGLLKLLAVFILLSVLVALLQSDATVGAVRRAVKNCAALPLLLIADLVSGVETVLASRCARSVFAIIQNTIFSIAGYSRETIKDANVSAKTRDIFLTVHHTTSQYVDAAQLLTGRIKRLFAIAQALLTIACEAVIDCIRVLRTGRSISDDVLPFCNFIAHASIRIISLLYVVSKGLGTLMSTIVIWIHTRLRKSDVYASSADLLLSMPAIASHVLHSFCTSICSSLNHKLTAVLELIFGDGCTMESPTFDSSARMSSASKNVVPVSDANYQSPWKGRLRARASGAFKR</sequence>
<dbReference type="EMBL" id="JAHFXF010000037">
    <property type="protein sequence ID" value="KAG9699250.1"/>
    <property type="molecule type" value="Genomic_DNA"/>
</dbReference>
<evidence type="ECO:0000256" key="1">
    <source>
        <dbReference type="SAM" id="Phobius"/>
    </source>
</evidence>
<reference evidence="2" key="1">
    <citation type="journal article" date="2021" name="J Fungi (Basel)">
        <title>Virulence traits and population genomics of the black yeast Aureobasidium melanogenum.</title>
        <authorList>
            <person name="Cernosa A."/>
            <person name="Sun X."/>
            <person name="Gostincar C."/>
            <person name="Fang C."/>
            <person name="Gunde-Cimerman N."/>
            <person name="Song Z."/>
        </authorList>
    </citation>
    <scope>NUCLEOTIDE SEQUENCE</scope>
    <source>
        <strain evidence="2">EXF-9911</strain>
    </source>
</reference>
<dbReference type="AlphaFoldDB" id="A0A9P8EVH5"/>
<evidence type="ECO:0000313" key="2">
    <source>
        <dbReference type="EMBL" id="KAG9699250.1"/>
    </source>
</evidence>
<feature type="non-terminal residue" evidence="2">
    <location>
        <position position="350"/>
    </location>
</feature>
<dbReference type="OrthoDB" id="3907843at2759"/>
<organism evidence="2 3">
    <name type="scientific">Aureobasidium melanogenum</name>
    <name type="common">Aureobasidium pullulans var. melanogenum</name>
    <dbReference type="NCBI Taxonomy" id="46634"/>
    <lineage>
        <taxon>Eukaryota</taxon>
        <taxon>Fungi</taxon>
        <taxon>Dikarya</taxon>
        <taxon>Ascomycota</taxon>
        <taxon>Pezizomycotina</taxon>
        <taxon>Dothideomycetes</taxon>
        <taxon>Dothideomycetidae</taxon>
        <taxon>Dothideales</taxon>
        <taxon>Saccotheciaceae</taxon>
        <taxon>Aureobasidium</taxon>
    </lineage>
</organism>
<accession>A0A9P8EVH5</accession>
<protein>
    <submittedName>
        <fullName evidence="2">Uncharacterized protein</fullName>
    </submittedName>
</protein>
<keyword evidence="1" id="KW-0812">Transmembrane</keyword>
<proteinExistence type="predicted"/>
<comment type="caution">
    <text evidence="2">The sequence shown here is derived from an EMBL/GenBank/DDBJ whole genome shotgun (WGS) entry which is preliminary data.</text>
</comment>
<name>A0A9P8EVH5_AURME</name>
<dbReference type="Proteomes" id="UP000779574">
    <property type="component" value="Unassembled WGS sequence"/>
</dbReference>
<reference evidence="2" key="2">
    <citation type="submission" date="2021-08" db="EMBL/GenBank/DDBJ databases">
        <authorList>
            <person name="Gostincar C."/>
            <person name="Sun X."/>
            <person name="Song Z."/>
            <person name="Gunde-Cimerman N."/>
        </authorList>
    </citation>
    <scope>NUCLEOTIDE SEQUENCE</scope>
    <source>
        <strain evidence="2">EXF-9911</strain>
    </source>
</reference>
<feature type="transmembrane region" description="Helical" evidence="1">
    <location>
        <begin position="223"/>
        <end position="249"/>
    </location>
</feature>
<feature type="transmembrane region" description="Helical" evidence="1">
    <location>
        <begin position="64"/>
        <end position="82"/>
    </location>
</feature>
<keyword evidence="1" id="KW-1133">Transmembrane helix</keyword>
<evidence type="ECO:0000313" key="3">
    <source>
        <dbReference type="Proteomes" id="UP000779574"/>
    </source>
</evidence>
<keyword evidence="1" id="KW-0472">Membrane</keyword>
<gene>
    <name evidence="2" type="ORF">KCU76_g1658</name>
</gene>